<dbReference type="PROSITE" id="PS50994">
    <property type="entry name" value="INTEGRASE"/>
    <property type="match status" value="1"/>
</dbReference>
<dbReference type="SUPFAM" id="SSF53098">
    <property type="entry name" value="Ribonuclease H-like"/>
    <property type="match status" value="1"/>
</dbReference>
<dbReference type="Pfam" id="PF13683">
    <property type="entry name" value="rve_3"/>
    <property type="match status" value="1"/>
</dbReference>
<dbReference type="InterPro" id="IPR036397">
    <property type="entry name" value="RNaseH_sf"/>
</dbReference>
<evidence type="ECO:0000256" key="1">
    <source>
        <dbReference type="SAM" id="MobiDB-lite"/>
    </source>
</evidence>
<proteinExistence type="predicted"/>
<name>C2MB47_9PORP</name>
<dbReference type="Proteomes" id="UP000003303">
    <property type="component" value="Unassembled WGS sequence"/>
</dbReference>
<feature type="compositionally biased region" description="Polar residues" evidence="1">
    <location>
        <begin position="84"/>
        <end position="107"/>
    </location>
</feature>
<dbReference type="AlphaFoldDB" id="C2MB47"/>
<dbReference type="GO" id="GO:0003676">
    <property type="term" value="F:nucleic acid binding"/>
    <property type="evidence" value="ECO:0007669"/>
    <property type="project" value="InterPro"/>
</dbReference>
<dbReference type="EMBL" id="ACLR01000118">
    <property type="protein sequence ID" value="EEK17092.1"/>
    <property type="molecule type" value="Genomic_DNA"/>
</dbReference>
<dbReference type="OrthoDB" id="1012418at2"/>
<evidence type="ECO:0000313" key="3">
    <source>
        <dbReference type="EMBL" id="EEK17092.1"/>
    </source>
</evidence>
<feature type="compositionally biased region" description="Polar residues" evidence="1">
    <location>
        <begin position="121"/>
        <end position="139"/>
    </location>
</feature>
<dbReference type="InterPro" id="IPR001584">
    <property type="entry name" value="Integrase_cat-core"/>
</dbReference>
<dbReference type="GO" id="GO:0015074">
    <property type="term" value="P:DNA integration"/>
    <property type="evidence" value="ECO:0007669"/>
    <property type="project" value="InterPro"/>
</dbReference>
<keyword evidence="4" id="KW-1185">Reference proteome</keyword>
<dbReference type="Gene3D" id="3.30.420.10">
    <property type="entry name" value="Ribonuclease H-like superfamily/Ribonuclease H"/>
    <property type="match status" value="1"/>
</dbReference>
<accession>C2MB47</accession>
<dbReference type="RefSeq" id="WP_007365063.1">
    <property type="nucleotide sequence ID" value="NZ_ACLR01000118.1"/>
</dbReference>
<dbReference type="InterPro" id="IPR012337">
    <property type="entry name" value="RNaseH-like_sf"/>
</dbReference>
<organism evidence="3 4">
    <name type="scientific">Porphyromonas uenonis 60-3</name>
    <dbReference type="NCBI Taxonomy" id="596327"/>
    <lineage>
        <taxon>Bacteria</taxon>
        <taxon>Pseudomonadati</taxon>
        <taxon>Bacteroidota</taxon>
        <taxon>Bacteroidia</taxon>
        <taxon>Bacteroidales</taxon>
        <taxon>Porphyromonadaceae</taxon>
        <taxon>Porphyromonas</taxon>
    </lineage>
</organism>
<comment type="caution">
    <text evidence="3">The sequence shown here is derived from an EMBL/GenBank/DDBJ whole genome shotgun (WGS) entry which is preliminary data.</text>
</comment>
<evidence type="ECO:0000259" key="2">
    <source>
        <dbReference type="PROSITE" id="PS50994"/>
    </source>
</evidence>
<reference evidence="3 4" key="1">
    <citation type="submission" date="2009-04" db="EMBL/GenBank/DDBJ databases">
        <authorList>
            <person name="Sebastian Y."/>
            <person name="Madupu R."/>
            <person name="Durkin A.S."/>
            <person name="Torralba M."/>
            <person name="Methe B."/>
            <person name="Sutton G.G."/>
            <person name="Strausberg R.L."/>
            <person name="Nelson K.E."/>
        </authorList>
    </citation>
    <scope>NUCLEOTIDE SEQUENCE [LARGE SCALE GENOMIC DNA]</scope>
    <source>
        <strain evidence="3 4">60-3</strain>
    </source>
</reference>
<gene>
    <name evidence="3" type="ORF">PORUE0001_1060</name>
</gene>
<dbReference type="STRING" id="596327.PORUE0001_1060"/>
<dbReference type="eggNOG" id="COG2801">
    <property type="taxonomic scope" value="Bacteria"/>
</dbReference>
<evidence type="ECO:0000313" key="4">
    <source>
        <dbReference type="Proteomes" id="UP000003303"/>
    </source>
</evidence>
<feature type="region of interest" description="Disordered" evidence="1">
    <location>
        <begin position="78"/>
        <end position="139"/>
    </location>
</feature>
<feature type="domain" description="Integrase catalytic" evidence="2">
    <location>
        <begin position="1"/>
        <end position="81"/>
    </location>
</feature>
<sequence>TDYEASLGIVTSVTQTGNPLHNAMAERLNGIIKNDWLYNFEDKPIDQVREILSQTIALYNTARPHRALNKKTPMQMLIPDYPNPLTTQPPKNQISKNDSPTAPSLKTPSPCRPTPNKELSLCTSAVKTTTSRVPQQEQN</sequence>
<feature type="non-terminal residue" evidence="3">
    <location>
        <position position="1"/>
    </location>
</feature>
<protein>
    <recommendedName>
        <fullName evidence="2">Integrase catalytic domain-containing protein</fullName>
    </recommendedName>
</protein>